<evidence type="ECO:0000313" key="13">
    <source>
        <dbReference type="Proteomes" id="UP000192578"/>
    </source>
</evidence>
<dbReference type="GO" id="GO:0005525">
    <property type="term" value="F:GTP binding"/>
    <property type="evidence" value="ECO:0007669"/>
    <property type="project" value="UniProtKB-KW"/>
</dbReference>
<name>A0A1W0WA16_HYPEX</name>
<evidence type="ECO:0000256" key="8">
    <source>
        <dbReference type="RuleBase" id="RU000405"/>
    </source>
</evidence>
<feature type="compositionally biased region" description="Basic and acidic residues" evidence="10">
    <location>
        <begin position="1191"/>
        <end position="1210"/>
    </location>
</feature>
<feature type="compositionally biased region" description="Basic and acidic residues" evidence="10">
    <location>
        <begin position="694"/>
        <end position="709"/>
    </location>
</feature>
<dbReference type="EC" id="4.6.1.2" evidence="2"/>
<keyword evidence="5" id="KW-0342">GTP-binding</keyword>
<dbReference type="InterPro" id="IPR042463">
    <property type="entry name" value="HNOB_dom_associated_sf"/>
</dbReference>
<evidence type="ECO:0000256" key="10">
    <source>
        <dbReference type="SAM" id="MobiDB-lite"/>
    </source>
</evidence>
<evidence type="ECO:0000256" key="7">
    <source>
        <dbReference type="ARBA" id="ARBA00023293"/>
    </source>
</evidence>
<evidence type="ECO:0000256" key="2">
    <source>
        <dbReference type="ARBA" id="ARBA00012202"/>
    </source>
</evidence>
<feature type="compositionally biased region" description="Polar residues" evidence="10">
    <location>
        <begin position="568"/>
        <end position="587"/>
    </location>
</feature>
<dbReference type="PANTHER" id="PTHR45655">
    <property type="entry name" value="GUANYLATE CYCLASE SOLUBLE SUBUNIT BETA-2"/>
    <property type="match status" value="1"/>
</dbReference>
<evidence type="ECO:0000313" key="12">
    <source>
        <dbReference type="EMBL" id="OQV12013.1"/>
    </source>
</evidence>
<dbReference type="GO" id="GO:0070482">
    <property type="term" value="P:response to oxygen levels"/>
    <property type="evidence" value="ECO:0007669"/>
    <property type="project" value="TreeGrafter"/>
</dbReference>
<dbReference type="Proteomes" id="UP000192578">
    <property type="component" value="Unassembled WGS sequence"/>
</dbReference>
<feature type="region of interest" description="Disordered" evidence="10">
    <location>
        <begin position="1059"/>
        <end position="1094"/>
    </location>
</feature>
<feature type="region of interest" description="Disordered" evidence="10">
    <location>
        <begin position="566"/>
        <end position="895"/>
    </location>
</feature>
<feature type="region of interest" description="Disordered" evidence="10">
    <location>
        <begin position="1173"/>
        <end position="1242"/>
    </location>
</feature>
<feature type="region of interest" description="Disordered" evidence="10">
    <location>
        <begin position="1119"/>
        <end position="1158"/>
    </location>
</feature>
<reference evidence="13" key="1">
    <citation type="submission" date="2017-01" db="EMBL/GenBank/DDBJ databases">
        <title>Comparative genomics of anhydrobiosis in the tardigrade Hypsibius dujardini.</title>
        <authorList>
            <person name="Yoshida Y."/>
            <person name="Koutsovoulos G."/>
            <person name="Laetsch D."/>
            <person name="Stevens L."/>
            <person name="Kumar S."/>
            <person name="Horikawa D."/>
            <person name="Ishino K."/>
            <person name="Komine S."/>
            <person name="Tomita M."/>
            <person name="Blaxter M."/>
            <person name="Arakawa K."/>
        </authorList>
    </citation>
    <scope>NUCLEOTIDE SEQUENCE [LARGE SCALE GENOMIC DNA]</scope>
    <source>
        <strain evidence="13">Z151</strain>
    </source>
</reference>
<feature type="compositionally biased region" description="Basic and acidic residues" evidence="10">
    <location>
        <begin position="743"/>
        <end position="753"/>
    </location>
</feature>
<organism evidence="12 13">
    <name type="scientific">Hypsibius exemplaris</name>
    <name type="common">Freshwater tardigrade</name>
    <dbReference type="NCBI Taxonomy" id="2072580"/>
    <lineage>
        <taxon>Eukaryota</taxon>
        <taxon>Metazoa</taxon>
        <taxon>Ecdysozoa</taxon>
        <taxon>Tardigrada</taxon>
        <taxon>Eutardigrada</taxon>
        <taxon>Parachela</taxon>
        <taxon>Hypsibioidea</taxon>
        <taxon>Hypsibiidae</taxon>
        <taxon>Hypsibius</taxon>
    </lineage>
</organism>
<keyword evidence="13" id="KW-1185">Reference proteome</keyword>
<feature type="compositionally biased region" description="Basic and acidic residues" evidence="10">
    <location>
        <begin position="663"/>
        <end position="677"/>
    </location>
</feature>
<dbReference type="FunFam" id="3.30.70.1230:FF:000007">
    <property type="entry name" value="Guanylate cyclase soluble subunit alpha-3"/>
    <property type="match status" value="1"/>
</dbReference>
<keyword evidence="7" id="KW-0141">cGMP biosynthesis</keyword>
<feature type="compositionally biased region" description="Low complexity" evidence="10">
    <location>
        <begin position="805"/>
        <end position="814"/>
    </location>
</feature>
<gene>
    <name evidence="12" type="ORF">BV898_13737</name>
</gene>
<evidence type="ECO:0000256" key="9">
    <source>
        <dbReference type="SAM" id="Coils"/>
    </source>
</evidence>
<comment type="similarity">
    <text evidence="8">Belongs to the adenylyl cyclase class-4/guanylyl cyclase family.</text>
</comment>
<feature type="region of interest" description="Disordered" evidence="10">
    <location>
        <begin position="489"/>
        <end position="541"/>
    </location>
</feature>
<feature type="domain" description="Guanylate cyclase" evidence="11">
    <location>
        <begin position="292"/>
        <end position="420"/>
    </location>
</feature>
<feature type="compositionally biased region" description="Polar residues" evidence="10">
    <location>
        <begin position="1119"/>
        <end position="1135"/>
    </location>
</feature>
<keyword evidence="4" id="KW-0547">Nucleotide-binding</keyword>
<dbReference type="Pfam" id="PF07701">
    <property type="entry name" value="HNOBA"/>
    <property type="match status" value="1"/>
</dbReference>
<dbReference type="InterPro" id="IPR029787">
    <property type="entry name" value="Nucleotide_cyclase"/>
</dbReference>
<evidence type="ECO:0000256" key="6">
    <source>
        <dbReference type="ARBA" id="ARBA00023239"/>
    </source>
</evidence>
<dbReference type="PROSITE" id="PS50125">
    <property type="entry name" value="GUANYLATE_CYCLASE_2"/>
    <property type="match status" value="1"/>
</dbReference>
<evidence type="ECO:0000256" key="1">
    <source>
        <dbReference type="ARBA" id="ARBA00004496"/>
    </source>
</evidence>
<dbReference type="PROSITE" id="PS00452">
    <property type="entry name" value="GUANYLATE_CYCLASE_1"/>
    <property type="match status" value="1"/>
</dbReference>
<feature type="compositionally biased region" description="Basic and acidic residues" evidence="10">
    <location>
        <begin position="1136"/>
        <end position="1153"/>
    </location>
</feature>
<dbReference type="Gene3D" id="3.30.70.1230">
    <property type="entry name" value="Nucleotide cyclase"/>
    <property type="match status" value="1"/>
</dbReference>
<dbReference type="SMART" id="SM00044">
    <property type="entry name" value="CYCc"/>
    <property type="match status" value="1"/>
</dbReference>
<feature type="compositionally biased region" description="Polar residues" evidence="10">
    <location>
        <begin position="990"/>
        <end position="999"/>
    </location>
</feature>
<dbReference type="GO" id="GO:0008074">
    <property type="term" value="C:guanylate cyclase complex, soluble"/>
    <property type="evidence" value="ECO:0007669"/>
    <property type="project" value="TreeGrafter"/>
</dbReference>
<feature type="compositionally biased region" description="Basic and acidic residues" evidence="10">
    <location>
        <begin position="601"/>
        <end position="615"/>
    </location>
</feature>
<proteinExistence type="inferred from homology"/>
<dbReference type="InterPro" id="IPR011645">
    <property type="entry name" value="HNOB_dom_associated"/>
</dbReference>
<dbReference type="AlphaFoldDB" id="A0A1W0WA16"/>
<accession>A0A1W0WA16</accession>
<dbReference type="InterPro" id="IPR001054">
    <property type="entry name" value="A/G_cyclase"/>
</dbReference>
<dbReference type="GO" id="GO:0004383">
    <property type="term" value="F:guanylate cyclase activity"/>
    <property type="evidence" value="ECO:0007669"/>
    <property type="project" value="UniProtKB-EC"/>
</dbReference>
<dbReference type="GO" id="GO:0019826">
    <property type="term" value="F:oxygen sensor activity"/>
    <property type="evidence" value="ECO:0007669"/>
    <property type="project" value="TreeGrafter"/>
</dbReference>
<keyword evidence="6 8" id="KW-0456">Lyase</keyword>
<feature type="compositionally biased region" description="Basic and acidic residues" evidence="10">
    <location>
        <begin position="772"/>
        <end position="782"/>
    </location>
</feature>
<dbReference type="GO" id="GO:0038060">
    <property type="term" value="P:nitric oxide-cGMP-mediated signaling"/>
    <property type="evidence" value="ECO:0007669"/>
    <property type="project" value="TreeGrafter"/>
</dbReference>
<dbReference type="Gene3D" id="3.30.450.260">
    <property type="entry name" value="Haem NO binding associated domain"/>
    <property type="match status" value="1"/>
</dbReference>
<dbReference type="PANTHER" id="PTHR45655:SF10">
    <property type="entry name" value="SOLUBLE GUANYLATE CYCLASE 88E"/>
    <property type="match status" value="1"/>
</dbReference>
<feature type="compositionally biased region" description="Polar residues" evidence="10">
    <location>
        <begin position="868"/>
        <end position="883"/>
    </location>
</feature>
<dbReference type="Pfam" id="PF00211">
    <property type="entry name" value="Guanylate_cyc"/>
    <property type="match status" value="1"/>
</dbReference>
<comment type="caution">
    <text evidence="12">The sequence shown here is derived from an EMBL/GenBank/DDBJ whole genome shotgun (WGS) entry which is preliminary data.</text>
</comment>
<feature type="compositionally biased region" description="Polar residues" evidence="10">
    <location>
        <begin position="1079"/>
        <end position="1091"/>
    </location>
</feature>
<dbReference type="SUPFAM" id="SSF55073">
    <property type="entry name" value="Nucleotide cyclase"/>
    <property type="match status" value="1"/>
</dbReference>
<dbReference type="GO" id="GO:0070026">
    <property type="term" value="F:nitric oxide binding"/>
    <property type="evidence" value="ECO:0007669"/>
    <property type="project" value="TreeGrafter"/>
</dbReference>
<dbReference type="EMBL" id="MTYJ01000156">
    <property type="protein sequence ID" value="OQV12013.1"/>
    <property type="molecule type" value="Genomic_DNA"/>
</dbReference>
<evidence type="ECO:0000256" key="4">
    <source>
        <dbReference type="ARBA" id="ARBA00022741"/>
    </source>
</evidence>
<dbReference type="Gene3D" id="6.10.250.780">
    <property type="match status" value="1"/>
</dbReference>
<feature type="coiled-coil region" evidence="9">
    <location>
        <begin position="228"/>
        <end position="262"/>
    </location>
</feature>
<feature type="compositionally biased region" description="Polar residues" evidence="10">
    <location>
        <begin position="1213"/>
        <end position="1224"/>
    </location>
</feature>
<keyword evidence="3" id="KW-0963">Cytoplasm</keyword>
<dbReference type="InterPro" id="IPR018297">
    <property type="entry name" value="A/G_cyclase_CS"/>
</dbReference>
<evidence type="ECO:0000256" key="5">
    <source>
        <dbReference type="ARBA" id="ARBA00023134"/>
    </source>
</evidence>
<evidence type="ECO:0000256" key="3">
    <source>
        <dbReference type="ARBA" id="ARBA00022490"/>
    </source>
</evidence>
<protein>
    <recommendedName>
        <fullName evidence="2">guanylate cyclase</fullName>
        <ecNumber evidence="2">4.6.1.2</ecNumber>
    </recommendedName>
</protein>
<feature type="compositionally biased region" description="Polar residues" evidence="10">
    <location>
        <begin position="712"/>
        <end position="729"/>
    </location>
</feature>
<feature type="region of interest" description="Disordered" evidence="10">
    <location>
        <begin position="990"/>
        <end position="1014"/>
    </location>
</feature>
<dbReference type="OrthoDB" id="6127067at2759"/>
<evidence type="ECO:0000259" key="11">
    <source>
        <dbReference type="PROSITE" id="PS50125"/>
    </source>
</evidence>
<sequence>MGQIKSVGETFYGLDIDIEVLKEEFVGNMVHVTLQLRFDNSAFLTEKVSSQDVLDEMKIESDLFFEAFPFHIVFTEDMIVKSAGNGLANVMPDIEGHDISHIFILRRPMVEFGWEQVLSHTNNVFELESVDNIQKKEDPACENASEDDFSQRLNFDSPSEVSDVNLPDGMKLHLKGQMIWTPEWQAILFLGTPVLPHLTAMFDTGLFINDLSLHDNSRDLVLAGTQTSAELKLALDQEQVKSKKLEDNMKKLDEEMRRTDELLYQMIPRQIADRLRAGEPALDTCQVFDHVTILFSDVVGFTMICSRISPLQVVNMLNSMYSKFDHLCALHETYKVETIGDAYVVVSGAPEEVDDHAERIADMALGMIDTMQALVDPSTGNHLQIRVGVNSGVVVAGVVGLKMPRYCLFGDTVNTAAKMESSSEHMKIQMTHATMSFLQDNTNYLVTERGFVDIKDKGKMFTYWLAASESYQSRVTNIERKLLSDAKATDKRKSIARATDSPSTTPTPPISVPSTTYQDTESGHAAALTNDPAGVHSSSVKDLREPVAHHDVLKFRKSSSPIPVLIFNANSKPPSRTDSSKGETSSAGHVAPMFKSVRSTPRPERVSEDNGEKKRTVGSPDQSAQPSVKKRESMSESSSNTDDQFIRQPKPGNNFDTTFHNGRNSDKQSERNLEKNRSPAYPAAPSRRGSSFSREPDQRVKKHGADVMADKTLQTHLQRYLRRQSSQFGTPPDISVDQLSDSQTDRRSSRHSDNLSGSRSDIIPVQQFSDSQTDRRSSRHSDNLSGSHSDIPLERHRSKSRHRTTPAATSAAPTGKRELSSPNESPAHRPPEPFKQPSPRMRLGITPSSSSSFEYEGSNAGAADSDSDTFSRPGSTFQSPTKTDQQRESAPSVEKAPIFTIRPEDYINTPAKPEFVEVATRPVKSELDTDDELGLDLKSQAAFAKILAAKGGAVLPGSRRMSQDSVVLTRRLSHDAACSKQVTPAISITSVTSGESSDPTNHRILPRQSSINDHDGTAEQLLSSMTNASKLAKNGKSVPNVTRVPVQNLAARERLAKKALPRKEAEVQIRATPTPTPSPTLMETESQQERNTPAARIAASGLNSRSTTASAASAVRMPLTNTPHIESVDSLPSATDNKRRSTDDTEMAEREKSSMQGLGEEAWLAMAIAKARSPPEEVVGKGAKGPLKSIVKKDSSRNNKKQELSGDGKKSHANGSKTLLNGSSKAGAMTHGSPVPHRGISQSCVCTIV</sequence>
<comment type="subcellular location">
    <subcellularLocation>
        <location evidence="1">Cytoplasm</location>
    </subcellularLocation>
</comment>
<keyword evidence="9" id="KW-0175">Coiled coil</keyword>
<dbReference type="CDD" id="cd07302">
    <property type="entry name" value="CHD"/>
    <property type="match status" value="1"/>
</dbReference>